<dbReference type="AlphaFoldDB" id="A0A7Y9YEK4"/>
<evidence type="ECO:0000256" key="1">
    <source>
        <dbReference type="ARBA" id="ARBA00004141"/>
    </source>
</evidence>
<evidence type="ECO:0000256" key="3">
    <source>
        <dbReference type="ARBA" id="ARBA00022989"/>
    </source>
</evidence>
<proteinExistence type="predicted"/>
<comment type="caution">
    <text evidence="5">The sequence shown here is derived from an EMBL/GenBank/DDBJ whole genome shotgun (WGS) entry which is preliminary data.</text>
</comment>
<evidence type="ECO:0000313" key="6">
    <source>
        <dbReference type="Proteomes" id="UP000537326"/>
    </source>
</evidence>
<organism evidence="5 6">
    <name type="scientific">Nocardioides marinus</name>
    <dbReference type="NCBI Taxonomy" id="374514"/>
    <lineage>
        <taxon>Bacteria</taxon>
        <taxon>Bacillati</taxon>
        <taxon>Actinomycetota</taxon>
        <taxon>Actinomycetes</taxon>
        <taxon>Propionibacteriales</taxon>
        <taxon>Nocardioidaceae</taxon>
        <taxon>Nocardioides</taxon>
    </lineage>
</organism>
<evidence type="ECO:0000313" key="5">
    <source>
        <dbReference type="EMBL" id="NYI09572.1"/>
    </source>
</evidence>
<reference evidence="5 6" key="1">
    <citation type="submission" date="2020-07" db="EMBL/GenBank/DDBJ databases">
        <title>Sequencing the genomes of 1000 actinobacteria strains.</title>
        <authorList>
            <person name="Klenk H.-P."/>
        </authorList>
    </citation>
    <scope>NUCLEOTIDE SEQUENCE [LARGE SCALE GENOMIC DNA]</scope>
    <source>
        <strain evidence="5 6">DSM 18248</strain>
    </source>
</reference>
<dbReference type="Proteomes" id="UP000537326">
    <property type="component" value="Unassembled WGS sequence"/>
</dbReference>
<keyword evidence="3" id="KW-1133">Transmembrane helix</keyword>
<accession>A0A7Y9YEK4</accession>
<evidence type="ECO:0000256" key="2">
    <source>
        <dbReference type="ARBA" id="ARBA00022692"/>
    </source>
</evidence>
<keyword evidence="4" id="KW-0472">Membrane</keyword>
<protein>
    <submittedName>
        <fullName evidence="5">Putative membrane protein YphA (DoxX/SURF4 family)</fullName>
    </submittedName>
</protein>
<dbReference type="Pfam" id="PF07681">
    <property type="entry name" value="DoxX"/>
    <property type="match status" value="1"/>
</dbReference>
<comment type="subcellular location">
    <subcellularLocation>
        <location evidence="1">Membrane</location>
        <topology evidence="1">Multi-pass membrane protein</topology>
    </subcellularLocation>
</comment>
<gene>
    <name evidence="5" type="ORF">BKA05_001087</name>
</gene>
<evidence type="ECO:0000256" key="4">
    <source>
        <dbReference type="ARBA" id="ARBA00023136"/>
    </source>
</evidence>
<dbReference type="InterPro" id="IPR032808">
    <property type="entry name" value="DoxX"/>
</dbReference>
<keyword evidence="6" id="KW-1185">Reference proteome</keyword>
<sequence length="167" mass="17766">MSISRTIARPLLASTFFIGATNALKHSDAMAQKAETVTDRLVPLMRKAVPGLPQDPQTLVKVNAGVQLGAALGLATGRAPRTCATVLAASLVPTTLAGHRFWEADDDASAQQQRLHFAKNLSLLGGLVIAAGDTDGKPGVAWRTRHLARTAKREARREAKLVSARVR</sequence>
<name>A0A7Y9YEK4_9ACTN</name>
<dbReference type="EMBL" id="JACBZI010000001">
    <property type="protein sequence ID" value="NYI09572.1"/>
    <property type="molecule type" value="Genomic_DNA"/>
</dbReference>
<dbReference type="GO" id="GO:0016020">
    <property type="term" value="C:membrane"/>
    <property type="evidence" value="ECO:0007669"/>
    <property type="project" value="UniProtKB-SubCell"/>
</dbReference>
<dbReference type="RefSeq" id="WP_179530523.1">
    <property type="nucleotide sequence ID" value="NZ_BAAAPP010000012.1"/>
</dbReference>
<keyword evidence="2" id="KW-0812">Transmembrane</keyword>